<dbReference type="InterPro" id="IPR029383">
    <property type="entry name" value="ARL6IP6"/>
</dbReference>
<feature type="non-terminal residue" evidence="2">
    <location>
        <position position="176"/>
    </location>
</feature>
<keyword evidence="1" id="KW-1133">Transmembrane helix</keyword>
<keyword evidence="3" id="KW-1185">Reference proteome</keyword>
<reference evidence="2" key="1">
    <citation type="journal article" date="2021" name="Mol. Ecol. Resour.">
        <title>Phylogenomic analyses of the genus Drosophila reveals genomic signals of climate adaptation.</title>
        <authorList>
            <person name="Li F."/>
            <person name="Rane R.V."/>
            <person name="Luria V."/>
            <person name="Xiong Z."/>
            <person name="Chen J."/>
            <person name="Li Z."/>
            <person name="Catullo R.A."/>
            <person name="Griffin P.C."/>
            <person name="Schiffer M."/>
            <person name="Pearce S."/>
            <person name="Lee S.F."/>
            <person name="McElroy K."/>
            <person name="Stocker A."/>
            <person name="Shirriffs J."/>
            <person name="Cockerell F."/>
            <person name="Coppin C."/>
            <person name="Sgro C.M."/>
            <person name="Karger A."/>
            <person name="Cain J.W."/>
            <person name="Weber J.A."/>
            <person name="Santpere G."/>
            <person name="Kirschner M.W."/>
            <person name="Hoffmann A.A."/>
            <person name="Oakeshott J.G."/>
            <person name="Zhang G."/>
        </authorList>
    </citation>
    <scope>NUCLEOTIDE SEQUENCE</scope>
    <source>
        <strain evidence="2">BGI-SZ-2011g</strain>
    </source>
</reference>
<protein>
    <submittedName>
        <fullName evidence="2">Uncharacterized protein</fullName>
    </submittedName>
</protein>
<evidence type="ECO:0000313" key="3">
    <source>
        <dbReference type="Proteomes" id="UP001200034"/>
    </source>
</evidence>
<dbReference type="EMBL" id="JAJJHW010003889">
    <property type="protein sequence ID" value="KAH8355263.1"/>
    <property type="molecule type" value="Genomic_DNA"/>
</dbReference>
<dbReference type="AlphaFoldDB" id="A0AAD4JRM6"/>
<evidence type="ECO:0000313" key="2">
    <source>
        <dbReference type="EMBL" id="KAH8355263.1"/>
    </source>
</evidence>
<proteinExistence type="predicted"/>
<dbReference type="Proteomes" id="UP001200034">
    <property type="component" value="Unassembled WGS sequence"/>
</dbReference>
<dbReference type="Pfam" id="PF15062">
    <property type="entry name" value="ARL6IP6"/>
    <property type="match status" value="1"/>
</dbReference>
<keyword evidence="1" id="KW-0472">Membrane</keyword>
<gene>
    <name evidence="2" type="ORF">KR093_009898</name>
</gene>
<accession>A0AAD4JRM6</accession>
<comment type="caution">
    <text evidence="2">The sequence shown here is derived from an EMBL/GenBank/DDBJ whole genome shotgun (WGS) entry which is preliminary data.</text>
</comment>
<feature type="transmembrane region" description="Helical" evidence="1">
    <location>
        <begin position="82"/>
        <end position="99"/>
    </location>
</feature>
<dbReference type="PANTHER" id="PTHR28640">
    <property type="entry name" value="ADP-RIBOSYLATION FACTOR-LIKE PROTEIN 6-INTERACTING PROTEIN 6"/>
    <property type="match status" value="1"/>
</dbReference>
<sequence length="176" mass="19010">TNPSVGAIGISSKTNAQPNGWERRIYTSTPKNKVSEQQQLKQRSSSSVDAICGLFSSLKAAQKKLSAAASVKWQAPIMDSRLKALILLFGIAVIGYQLINLATPYITCDKVQHFSSSVQAQLSAASEWSREHQLGSKLRPLLCGFLVSAFFYGMVYMDSASPGVNPPAPISICSKK</sequence>
<dbReference type="PANTHER" id="PTHR28640:SF1">
    <property type="entry name" value="ADP-RIBOSYLATION FACTOR-LIKE PROTEIN 6-INTERACTING PROTEIN 6"/>
    <property type="match status" value="1"/>
</dbReference>
<keyword evidence="1" id="KW-0812">Transmembrane</keyword>
<organism evidence="2 3">
    <name type="scientific">Drosophila rubida</name>
    <dbReference type="NCBI Taxonomy" id="30044"/>
    <lineage>
        <taxon>Eukaryota</taxon>
        <taxon>Metazoa</taxon>
        <taxon>Ecdysozoa</taxon>
        <taxon>Arthropoda</taxon>
        <taxon>Hexapoda</taxon>
        <taxon>Insecta</taxon>
        <taxon>Pterygota</taxon>
        <taxon>Neoptera</taxon>
        <taxon>Endopterygota</taxon>
        <taxon>Diptera</taxon>
        <taxon>Brachycera</taxon>
        <taxon>Muscomorpha</taxon>
        <taxon>Ephydroidea</taxon>
        <taxon>Drosophilidae</taxon>
        <taxon>Drosophila</taxon>
    </lineage>
</organism>
<feature type="non-terminal residue" evidence="2">
    <location>
        <position position="1"/>
    </location>
</feature>
<feature type="transmembrane region" description="Helical" evidence="1">
    <location>
        <begin position="138"/>
        <end position="157"/>
    </location>
</feature>
<evidence type="ECO:0000256" key="1">
    <source>
        <dbReference type="SAM" id="Phobius"/>
    </source>
</evidence>
<name>A0AAD4JRM6_9MUSC</name>